<evidence type="ECO:0000313" key="2">
    <source>
        <dbReference type="Proteomes" id="UP001596333"/>
    </source>
</evidence>
<dbReference type="EMBL" id="JBHSXI010000001">
    <property type="protein sequence ID" value="MFC6887679.1"/>
    <property type="molecule type" value="Genomic_DNA"/>
</dbReference>
<keyword evidence="2" id="KW-1185">Reference proteome</keyword>
<dbReference type="Proteomes" id="UP001596333">
    <property type="component" value="Unassembled WGS sequence"/>
</dbReference>
<dbReference type="RefSeq" id="WP_379763986.1">
    <property type="nucleotide sequence ID" value="NZ_JBHSXI010000001.1"/>
</dbReference>
<organism evidence="1 2">
    <name type="scientific">Halorubrum trueperi</name>
    <dbReference type="NCBI Taxonomy" id="2004704"/>
    <lineage>
        <taxon>Archaea</taxon>
        <taxon>Methanobacteriati</taxon>
        <taxon>Methanobacteriota</taxon>
        <taxon>Stenosarchaea group</taxon>
        <taxon>Halobacteria</taxon>
        <taxon>Halobacteriales</taxon>
        <taxon>Haloferacaceae</taxon>
        <taxon>Halorubrum</taxon>
    </lineage>
</organism>
<proteinExistence type="predicted"/>
<name>A0ABD5UEG4_9EURY</name>
<protein>
    <submittedName>
        <fullName evidence="1">Uncharacterized protein</fullName>
    </submittedName>
</protein>
<reference evidence="1 2" key="1">
    <citation type="journal article" date="2019" name="Int. J. Syst. Evol. Microbiol.">
        <title>The Global Catalogue of Microorganisms (GCM) 10K type strain sequencing project: providing services to taxonomists for standard genome sequencing and annotation.</title>
        <authorList>
            <consortium name="The Broad Institute Genomics Platform"/>
            <consortium name="The Broad Institute Genome Sequencing Center for Infectious Disease"/>
            <person name="Wu L."/>
            <person name="Ma J."/>
        </authorList>
    </citation>
    <scope>NUCLEOTIDE SEQUENCE [LARGE SCALE GENOMIC DNA]</scope>
    <source>
        <strain evidence="1 2">Y73</strain>
    </source>
</reference>
<gene>
    <name evidence="1" type="ORF">ACFQEY_01220</name>
</gene>
<accession>A0ABD5UEG4</accession>
<sequence length="76" mass="9027">MAATNSEHMTRSRGLITFTERERIADIEGVENSKRYQAIFRVRRRINEEVVEEVDLHRKYHPDLLEKLQAVVCNEE</sequence>
<comment type="caution">
    <text evidence="1">The sequence shown here is derived from an EMBL/GenBank/DDBJ whole genome shotgun (WGS) entry which is preliminary data.</text>
</comment>
<evidence type="ECO:0000313" key="1">
    <source>
        <dbReference type="EMBL" id="MFC6887679.1"/>
    </source>
</evidence>
<dbReference type="AlphaFoldDB" id="A0ABD5UEG4"/>